<dbReference type="Gene3D" id="3.40.50.2300">
    <property type="match status" value="1"/>
</dbReference>
<evidence type="ECO:0000313" key="4">
    <source>
        <dbReference type="Proteomes" id="UP000295805"/>
    </source>
</evidence>
<dbReference type="GO" id="GO:0005524">
    <property type="term" value="F:ATP binding"/>
    <property type="evidence" value="ECO:0007669"/>
    <property type="project" value="TreeGrafter"/>
</dbReference>
<feature type="domain" description="AAA" evidence="2">
    <location>
        <begin position="148"/>
        <end position="304"/>
    </location>
</feature>
<dbReference type="InterPro" id="IPR050625">
    <property type="entry name" value="ParA/MinD_ATPase"/>
</dbReference>
<evidence type="ECO:0000256" key="1">
    <source>
        <dbReference type="SAM" id="MobiDB-lite"/>
    </source>
</evidence>
<feature type="compositionally biased region" description="Low complexity" evidence="1">
    <location>
        <begin position="389"/>
        <end position="398"/>
    </location>
</feature>
<accession>A0A4R3ZYL1</accession>
<dbReference type="InterPro" id="IPR027417">
    <property type="entry name" value="P-loop_NTPase"/>
</dbReference>
<dbReference type="GO" id="GO:0009898">
    <property type="term" value="C:cytoplasmic side of plasma membrane"/>
    <property type="evidence" value="ECO:0007669"/>
    <property type="project" value="TreeGrafter"/>
</dbReference>
<dbReference type="RefSeq" id="WP_131885164.1">
    <property type="nucleotide sequence ID" value="NZ_CP143053.1"/>
</dbReference>
<dbReference type="PANTHER" id="PTHR43384:SF13">
    <property type="entry name" value="SLR0110 PROTEIN"/>
    <property type="match status" value="1"/>
</dbReference>
<dbReference type="PANTHER" id="PTHR43384">
    <property type="entry name" value="SEPTUM SITE-DETERMINING PROTEIN MIND HOMOLOG, CHLOROPLASTIC-RELATED"/>
    <property type="match status" value="1"/>
</dbReference>
<comment type="caution">
    <text evidence="3">The sequence shown here is derived from an EMBL/GenBank/DDBJ whole genome shotgun (WGS) entry which is preliminary data.</text>
</comment>
<organism evidence="3 4">
    <name type="scientific">Dietzia cinnamea</name>
    <dbReference type="NCBI Taxonomy" id="321318"/>
    <lineage>
        <taxon>Bacteria</taxon>
        <taxon>Bacillati</taxon>
        <taxon>Actinomycetota</taxon>
        <taxon>Actinomycetes</taxon>
        <taxon>Mycobacteriales</taxon>
        <taxon>Dietziaceae</taxon>
        <taxon>Dietzia</taxon>
    </lineage>
</organism>
<evidence type="ECO:0000313" key="3">
    <source>
        <dbReference type="EMBL" id="TCW25840.1"/>
    </source>
</evidence>
<dbReference type="InterPro" id="IPR025669">
    <property type="entry name" value="AAA_dom"/>
</dbReference>
<dbReference type="Gene3D" id="3.40.50.300">
    <property type="entry name" value="P-loop containing nucleotide triphosphate hydrolases"/>
    <property type="match status" value="1"/>
</dbReference>
<dbReference type="Proteomes" id="UP000295805">
    <property type="component" value="Unassembled WGS sequence"/>
</dbReference>
<name>A0A4R3ZYL1_9ACTN</name>
<evidence type="ECO:0000259" key="2">
    <source>
        <dbReference type="Pfam" id="PF13614"/>
    </source>
</evidence>
<dbReference type="GO" id="GO:0051782">
    <property type="term" value="P:negative regulation of cell division"/>
    <property type="evidence" value="ECO:0007669"/>
    <property type="project" value="TreeGrafter"/>
</dbReference>
<dbReference type="GO" id="GO:0016887">
    <property type="term" value="F:ATP hydrolysis activity"/>
    <property type="evidence" value="ECO:0007669"/>
    <property type="project" value="TreeGrafter"/>
</dbReference>
<dbReference type="SUPFAM" id="SSF52540">
    <property type="entry name" value="P-loop containing nucleoside triphosphate hydrolases"/>
    <property type="match status" value="1"/>
</dbReference>
<dbReference type="GO" id="GO:0005829">
    <property type="term" value="C:cytosol"/>
    <property type="evidence" value="ECO:0007669"/>
    <property type="project" value="TreeGrafter"/>
</dbReference>
<proteinExistence type="predicted"/>
<gene>
    <name evidence="3" type="ORF">EDD19_103188</name>
</gene>
<dbReference type="EMBL" id="SMCX01000003">
    <property type="protein sequence ID" value="TCW25840.1"/>
    <property type="molecule type" value="Genomic_DNA"/>
</dbReference>
<feature type="compositionally biased region" description="Basic residues" evidence="1">
    <location>
        <begin position="437"/>
        <end position="446"/>
    </location>
</feature>
<dbReference type="AlphaFoldDB" id="A0A4R3ZYL1"/>
<dbReference type="Pfam" id="PF13614">
    <property type="entry name" value="AAA_31"/>
    <property type="match status" value="1"/>
</dbReference>
<sequence length="446" mass="46529">MNRLLLISDSPDLGGHVADAIQSQIALISGPEVPAGPSQLFQQLGPGAPIPLVVVIDTAGREDEALGLSARLSTECPGMAVVLLSEQPDAFALSALRAGACDVVHPATPLEELGRVLQRAAQVAQSSASAQPVPGDPAISGHADARGRVISVLSPKGGVGKTTVATNLAVGLARSAPLSTVLVDLDVQFGDVASALNMHPDHTLLDVTRGPAARDSMVLKTFLTQHETGLYAVCGPTNPADADAITPDDVARLLETLAAEFRYVVVDTAPGLGEHALAALDHTDDLVIMTSLDVPGVRGLRKELDILRDLGLGFDRRHVVINFADAHSGLTKADVEATINAGVDLVLPRSRPTAASVNQGVPMLQSDVRDPMTKKLRTLVERFAPAPAPAGAPGMPAPHSTVAPGGTATNTGRTRRFALPGLKPGRDQNQSTEGGRHRFLRKRVER</sequence>
<reference evidence="3 4" key="1">
    <citation type="submission" date="2019-03" db="EMBL/GenBank/DDBJ databases">
        <title>Root nodule microbial communities of legume samples collected from USA, Mexico and Botswana.</title>
        <authorList>
            <person name="Hirsch A."/>
        </authorList>
    </citation>
    <scope>NUCLEOTIDE SEQUENCE [LARGE SCALE GENOMIC DNA]</scope>
    <source>
        <strain evidence="3 4">55</strain>
    </source>
</reference>
<feature type="region of interest" description="Disordered" evidence="1">
    <location>
        <begin position="387"/>
        <end position="446"/>
    </location>
</feature>
<protein>
    <submittedName>
        <fullName evidence="3">Pilus assembly protein CpaE</fullName>
    </submittedName>
</protein>
<dbReference type="GeneID" id="89532040"/>